<dbReference type="AlphaFoldDB" id="A0A1R3GAF6"/>
<dbReference type="EMBL" id="AWWV01014785">
    <property type="protein sequence ID" value="OMO55037.1"/>
    <property type="molecule type" value="Genomic_DNA"/>
</dbReference>
<evidence type="ECO:0000313" key="2">
    <source>
        <dbReference type="Proteomes" id="UP000188268"/>
    </source>
</evidence>
<name>A0A1R3GAF6_COCAP</name>
<keyword evidence="2" id="KW-1185">Reference proteome</keyword>
<reference evidence="1 2" key="1">
    <citation type="submission" date="2013-09" db="EMBL/GenBank/DDBJ databases">
        <title>Corchorus capsularis genome sequencing.</title>
        <authorList>
            <person name="Alam M."/>
            <person name="Haque M.S."/>
            <person name="Islam M.S."/>
            <person name="Emdad E.M."/>
            <person name="Islam M.M."/>
            <person name="Ahmed B."/>
            <person name="Halim A."/>
            <person name="Hossen Q.M.M."/>
            <person name="Hossain M.Z."/>
            <person name="Ahmed R."/>
            <person name="Khan M.M."/>
            <person name="Islam R."/>
            <person name="Rashid M.M."/>
            <person name="Khan S.A."/>
            <person name="Rahman M.S."/>
            <person name="Alam M."/>
        </authorList>
    </citation>
    <scope>NUCLEOTIDE SEQUENCE [LARGE SCALE GENOMIC DNA]</scope>
    <source>
        <strain evidence="2">cv. CVL-1</strain>
        <tissue evidence="1">Whole seedling</tissue>
    </source>
</reference>
<evidence type="ECO:0000313" key="1">
    <source>
        <dbReference type="EMBL" id="OMO55037.1"/>
    </source>
</evidence>
<protein>
    <submittedName>
        <fullName evidence="1">Uncharacterized protein</fullName>
    </submittedName>
</protein>
<organism evidence="1 2">
    <name type="scientific">Corchorus capsularis</name>
    <name type="common">Jute</name>
    <dbReference type="NCBI Taxonomy" id="210143"/>
    <lineage>
        <taxon>Eukaryota</taxon>
        <taxon>Viridiplantae</taxon>
        <taxon>Streptophyta</taxon>
        <taxon>Embryophyta</taxon>
        <taxon>Tracheophyta</taxon>
        <taxon>Spermatophyta</taxon>
        <taxon>Magnoliopsida</taxon>
        <taxon>eudicotyledons</taxon>
        <taxon>Gunneridae</taxon>
        <taxon>Pentapetalae</taxon>
        <taxon>rosids</taxon>
        <taxon>malvids</taxon>
        <taxon>Malvales</taxon>
        <taxon>Malvaceae</taxon>
        <taxon>Grewioideae</taxon>
        <taxon>Apeibeae</taxon>
        <taxon>Corchorus</taxon>
    </lineage>
</organism>
<dbReference type="Proteomes" id="UP000188268">
    <property type="component" value="Unassembled WGS sequence"/>
</dbReference>
<sequence length="39" mass="4142">MEINANDKNAVKTGTFGKVVDPSASNCHLNLKLERLAAA</sequence>
<dbReference type="Gramene" id="OMO55037">
    <property type="protein sequence ID" value="OMO55037"/>
    <property type="gene ID" value="CCACVL1_27432"/>
</dbReference>
<proteinExistence type="predicted"/>
<accession>A0A1R3GAF6</accession>
<comment type="caution">
    <text evidence="1">The sequence shown here is derived from an EMBL/GenBank/DDBJ whole genome shotgun (WGS) entry which is preliminary data.</text>
</comment>
<gene>
    <name evidence="1" type="ORF">CCACVL1_27432</name>
</gene>